<protein>
    <submittedName>
        <fullName evidence="2">Glutaredoxin</fullName>
    </submittedName>
</protein>
<dbReference type="PROSITE" id="PS51354">
    <property type="entry name" value="GLUTAREDOXIN_2"/>
    <property type="match status" value="1"/>
</dbReference>
<dbReference type="STRING" id="407036.SAMN05216243_2728"/>
<dbReference type="Gene3D" id="3.40.30.10">
    <property type="entry name" value="Glutaredoxin"/>
    <property type="match status" value="1"/>
</dbReference>
<reference evidence="2 3" key="1">
    <citation type="submission" date="2016-10" db="EMBL/GenBank/DDBJ databases">
        <authorList>
            <person name="de Groot N.N."/>
        </authorList>
    </citation>
    <scope>NUCLEOTIDE SEQUENCE [LARGE SCALE GENOMIC DNA]</scope>
    <source>
        <strain evidence="2 3">CGMCC 1.6502</strain>
    </source>
</reference>
<dbReference type="Pfam" id="PF00462">
    <property type="entry name" value="Glutaredoxin"/>
    <property type="match status" value="1"/>
</dbReference>
<accession>A0A1G9AVB1</accession>
<dbReference type="AlphaFoldDB" id="A0A1G9AVB1"/>
<dbReference type="Proteomes" id="UP000198694">
    <property type="component" value="Unassembled WGS sequence"/>
</dbReference>
<feature type="domain" description="Glutaredoxin" evidence="1">
    <location>
        <begin position="6"/>
        <end position="61"/>
    </location>
</feature>
<name>A0A1G9AVB1_9BACI</name>
<sequence length="95" mass="11041">MTKQNVVVYVSEDCSQCDKVLSHLENWEVEYTEKNISQNKQFIQELQHQKVYGTPAVFVDDLKILGFQKNKLKQALGIDTGSTFYKGSKLHFKRQ</sequence>
<proteinExistence type="predicted"/>
<dbReference type="SUPFAM" id="SSF52833">
    <property type="entry name" value="Thioredoxin-like"/>
    <property type="match status" value="1"/>
</dbReference>
<evidence type="ECO:0000313" key="2">
    <source>
        <dbReference type="EMBL" id="SDK30834.1"/>
    </source>
</evidence>
<dbReference type="CDD" id="cd02976">
    <property type="entry name" value="NrdH"/>
    <property type="match status" value="1"/>
</dbReference>
<evidence type="ECO:0000259" key="1">
    <source>
        <dbReference type="Pfam" id="PF00462"/>
    </source>
</evidence>
<dbReference type="OrthoDB" id="9795531at2"/>
<evidence type="ECO:0000313" key="3">
    <source>
        <dbReference type="Proteomes" id="UP000198694"/>
    </source>
</evidence>
<gene>
    <name evidence="2" type="ORF">SAMN05216243_2728</name>
</gene>
<dbReference type="InterPro" id="IPR002109">
    <property type="entry name" value="Glutaredoxin"/>
</dbReference>
<dbReference type="EMBL" id="FNFL01000004">
    <property type="protein sequence ID" value="SDK30834.1"/>
    <property type="molecule type" value="Genomic_DNA"/>
</dbReference>
<dbReference type="InterPro" id="IPR036249">
    <property type="entry name" value="Thioredoxin-like_sf"/>
</dbReference>
<keyword evidence="3" id="KW-1185">Reference proteome</keyword>
<dbReference type="RefSeq" id="WP_093215222.1">
    <property type="nucleotide sequence ID" value="NZ_FNFL01000004.1"/>
</dbReference>
<organism evidence="2 3">
    <name type="scientific">Sediminibacillus albus</name>
    <dbReference type="NCBI Taxonomy" id="407036"/>
    <lineage>
        <taxon>Bacteria</taxon>
        <taxon>Bacillati</taxon>
        <taxon>Bacillota</taxon>
        <taxon>Bacilli</taxon>
        <taxon>Bacillales</taxon>
        <taxon>Bacillaceae</taxon>
        <taxon>Sediminibacillus</taxon>
    </lineage>
</organism>